<protein>
    <submittedName>
        <fullName evidence="1">Uncharacterized protein</fullName>
    </submittedName>
</protein>
<keyword evidence="2" id="KW-1185">Reference proteome</keyword>
<dbReference type="EMBL" id="BPLR01003214">
    <property type="protein sequence ID" value="GIX82176.1"/>
    <property type="molecule type" value="Genomic_DNA"/>
</dbReference>
<comment type="caution">
    <text evidence="1">The sequence shown here is derived from an EMBL/GenBank/DDBJ whole genome shotgun (WGS) entry which is preliminary data.</text>
</comment>
<dbReference type="Proteomes" id="UP001054945">
    <property type="component" value="Unassembled WGS sequence"/>
</dbReference>
<proteinExistence type="predicted"/>
<reference evidence="1 2" key="1">
    <citation type="submission" date="2021-06" db="EMBL/GenBank/DDBJ databases">
        <title>Caerostris extrusa draft genome.</title>
        <authorList>
            <person name="Kono N."/>
            <person name="Arakawa K."/>
        </authorList>
    </citation>
    <scope>NUCLEOTIDE SEQUENCE [LARGE SCALE GENOMIC DNA]</scope>
</reference>
<dbReference type="AlphaFoldDB" id="A0AAV4NDY6"/>
<sequence>MLWCGSHFIDFLDYCILACLPPSTPHFEISMFKSNIPSLKYPCSSSLPRIQSLIQGYKVYRQVFHWTMQHAEGEIRYRNIMERKFGTRRSSIWALEMLPSADDRGCFCSIENASEVDNWNKFLRYVNRNAFDGDLKCDIIQL</sequence>
<accession>A0AAV4NDY6</accession>
<organism evidence="1 2">
    <name type="scientific">Caerostris extrusa</name>
    <name type="common">Bark spider</name>
    <name type="synonym">Caerostris bankana</name>
    <dbReference type="NCBI Taxonomy" id="172846"/>
    <lineage>
        <taxon>Eukaryota</taxon>
        <taxon>Metazoa</taxon>
        <taxon>Ecdysozoa</taxon>
        <taxon>Arthropoda</taxon>
        <taxon>Chelicerata</taxon>
        <taxon>Arachnida</taxon>
        <taxon>Araneae</taxon>
        <taxon>Araneomorphae</taxon>
        <taxon>Entelegynae</taxon>
        <taxon>Araneoidea</taxon>
        <taxon>Araneidae</taxon>
        <taxon>Caerostris</taxon>
    </lineage>
</organism>
<evidence type="ECO:0000313" key="2">
    <source>
        <dbReference type="Proteomes" id="UP001054945"/>
    </source>
</evidence>
<gene>
    <name evidence="1" type="ORF">CEXT_8461</name>
</gene>
<evidence type="ECO:0000313" key="1">
    <source>
        <dbReference type="EMBL" id="GIX82176.1"/>
    </source>
</evidence>
<name>A0AAV4NDY6_CAEEX</name>